<feature type="compositionally biased region" description="Low complexity" evidence="1">
    <location>
        <begin position="59"/>
        <end position="69"/>
    </location>
</feature>
<name>A0AAP0EMD0_9MAGN</name>
<proteinExistence type="predicted"/>
<feature type="region of interest" description="Disordered" evidence="1">
    <location>
        <begin position="1"/>
        <end position="69"/>
    </location>
</feature>
<keyword evidence="3" id="KW-1185">Reference proteome</keyword>
<comment type="caution">
    <text evidence="2">The sequence shown here is derived from an EMBL/GenBank/DDBJ whole genome shotgun (WGS) entry which is preliminary data.</text>
</comment>
<dbReference type="AlphaFoldDB" id="A0AAP0EMD0"/>
<reference evidence="2 3" key="1">
    <citation type="submission" date="2024-01" db="EMBL/GenBank/DDBJ databases">
        <title>Genome assemblies of Stephania.</title>
        <authorList>
            <person name="Yang L."/>
        </authorList>
    </citation>
    <scope>NUCLEOTIDE SEQUENCE [LARGE SCALE GENOMIC DNA]</scope>
    <source>
        <strain evidence="2">YNDBR</strain>
        <tissue evidence="2">Leaf</tissue>
    </source>
</reference>
<organism evidence="2 3">
    <name type="scientific">Stephania yunnanensis</name>
    <dbReference type="NCBI Taxonomy" id="152371"/>
    <lineage>
        <taxon>Eukaryota</taxon>
        <taxon>Viridiplantae</taxon>
        <taxon>Streptophyta</taxon>
        <taxon>Embryophyta</taxon>
        <taxon>Tracheophyta</taxon>
        <taxon>Spermatophyta</taxon>
        <taxon>Magnoliopsida</taxon>
        <taxon>Ranunculales</taxon>
        <taxon>Menispermaceae</taxon>
        <taxon>Menispermoideae</taxon>
        <taxon>Cissampelideae</taxon>
        <taxon>Stephania</taxon>
    </lineage>
</organism>
<sequence>MEAADGGSRQREAGQPSITVRRRASGDACGDVAVETTHRLLADDGGGDDEEIQQGGGARPARAAVHGQR</sequence>
<evidence type="ECO:0000256" key="1">
    <source>
        <dbReference type="SAM" id="MobiDB-lite"/>
    </source>
</evidence>
<accession>A0AAP0EMD0</accession>
<dbReference type="EMBL" id="JBBNAF010000012">
    <property type="protein sequence ID" value="KAK9093213.1"/>
    <property type="molecule type" value="Genomic_DNA"/>
</dbReference>
<gene>
    <name evidence="2" type="ORF">Syun_028124</name>
</gene>
<protein>
    <submittedName>
        <fullName evidence="2">Uncharacterized protein</fullName>
    </submittedName>
</protein>
<dbReference type="Proteomes" id="UP001420932">
    <property type="component" value="Unassembled WGS sequence"/>
</dbReference>
<evidence type="ECO:0000313" key="2">
    <source>
        <dbReference type="EMBL" id="KAK9093213.1"/>
    </source>
</evidence>
<evidence type="ECO:0000313" key="3">
    <source>
        <dbReference type="Proteomes" id="UP001420932"/>
    </source>
</evidence>